<reference evidence="2" key="1">
    <citation type="submission" date="2014-11" db="EMBL/GenBank/DDBJ databases">
        <authorList>
            <person name="Amaro Gonzalez C."/>
        </authorList>
    </citation>
    <scope>NUCLEOTIDE SEQUENCE</scope>
</reference>
<organism evidence="2">
    <name type="scientific">Anguilla anguilla</name>
    <name type="common">European freshwater eel</name>
    <name type="synonym">Muraena anguilla</name>
    <dbReference type="NCBI Taxonomy" id="7936"/>
    <lineage>
        <taxon>Eukaryota</taxon>
        <taxon>Metazoa</taxon>
        <taxon>Chordata</taxon>
        <taxon>Craniata</taxon>
        <taxon>Vertebrata</taxon>
        <taxon>Euteleostomi</taxon>
        <taxon>Actinopterygii</taxon>
        <taxon>Neopterygii</taxon>
        <taxon>Teleostei</taxon>
        <taxon>Anguilliformes</taxon>
        <taxon>Anguillidae</taxon>
        <taxon>Anguilla</taxon>
    </lineage>
</organism>
<proteinExistence type="predicted"/>
<protein>
    <submittedName>
        <fullName evidence="2">Uncharacterized protein</fullName>
    </submittedName>
</protein>
<feature type="transmembrane region" description="Helical" evidence="1">
    <location>
        <begin position="30"/>
        <end position="49"/>
    </location>
</feature>
<accession>A0A0E9WXB6</accession>
<sequence length="55" mass="6582">MYFMTLGLIVCCILFLFVEQVRSTYCYLESLFQLIVLIAFVLFFPKIDFMPFLQL</sequence>
<dbReference type="EMBL" id="GBXM01014469">
    <property type="protein sequence ID" value="JAH94108.1"/>
    <property type="molecule type" value="Transcribed_RNA"/>
</dbReference>
<evidence type="ECO:0000256" key="1">
    <source>
        <dbReference type="SAM" id="Phobius"/>
    </source>
</evidence>
<keyword evidence="1" id="KW-0812">Transmembrane</keyword>
<name>A0A0E9WXB6_ANGAN</name>
<reference evidence="2" key="2">
    <citation type="journal article" date="2015" name="Fish Shellfish Immunol.">
        <title>Early steps in the European eel (Anguilla anguilla)-Vibrio vulnificus interaction in the gills: Role of the RtxA13 toxin.</title>
        <authorList>
            <person name="Callol A."/>
            <person name="Pajuelo D."/>
            <person name="Ebbesson L."/>
            <person name="Teles M."/>
            <person name="MacKenzie S."/>
            <person name="Amaro C."/>
        </authorList>
    </citation>
    <scope>NUCLEOTIDE SEQUENCE</scope>
</reference>
<evidence type="ECO:0000313" key="2">
    <source>
        <dbReference type="EMBL" id="JAH94108.1"/>
    </source>
</evidence>
<keyword evidence="1" id="KW-1133">Transmembrane helix</keyword>
<dbReference type="AlphaFoldDB" id="A0A0E9WXB6"/>
<keyword evidence="1" id="KW-0472">Membrane</keyword>